<dbReference type="Proteomes" id="UP000735302">
    <property type="component" value="Unassembled WGS sequence"/>
</dbReference>
<feature type="compositionally biased region" description="Basic and acidic residues" evidence="1">
    <location>
        <begin position="205"/>
        <end position="215"/>
    </location>
</feature>
<organism evidence="2 3">
    <name type="scientific">Plakobranchus ocellatus</name>
    <dbReference type="NCBI Taxonomy" id="259542"/>
    <lineage>
        <taxon>Eukaryota</taxon>
        <taxon>Metazoa</taxon>
        <taxon>Spiralia</taxon>
        <taxon>Lophotrochozoa</taxon>
        <taxon>Mollusca</taxon>
        <taxon>Gastropoda</taxon>
        <taxon>Heterobranchia</taxon>
        <taxon>Euthyneura</taxon>
        <taxon>Panpulmonata</taxon>
        <taxon>Sacoglossa</taxon>
        <taxon>Placobranchoidea</taxon>
        <taxon>Plakobranchidae</taxon>
        <taxon>Plakobranchus</taxon>
    </lineage>
</organism>
<feature type="compositionally biased region" description="Basic and acidic residues" evidence="1">
    <location>
        <begin position="138"/>
        <end position="157"/>
    </location>
</feature>
<reference evidence="2 3" key="1">
    <citation type="journal article" date="2021" name="Elife">
        <title>Chloroplast acquisition without the gene transfer in kleptoplastic sea slugs, Plakobranchus ocellatus.</title>
        <authorList>
            <person name="Maeda T."/>
            <person name="Takahashi S."/>
            <person name="Yoshida T."/>
            <person name="Shimamura S."/>
            <person name="Takaki Y."/>
            <person name="Nagai Y."/>
            <person name="Toyoda A."/>
            <person name="Suzuki Y."/>
            <person name="Arimoto A."/>
            <person name="Ishii H."/>
            <person name="Satoh N."/>
            <person name="Nishiyama T."/>
            <person name="Hasebe M."/>
            <person name="Maruyama T."/>
            <person name="Minagawa J."/>
            <person name="Obokata J."/>
            <person name="Shigenobu S."/>
        </authorList>
    </citation>
    <scope>NUCLEOTIDE SEQUENCE [LARGE SCALE GENOMIC DNA]</scope>
</reference>
<feature type="region of interest" description="Disordered" evidence="1">
    <location>
        <begin position="89"/>
        <end position="172"/>
    </location>
</feature>
<sequence>MNANQAEGSSKTTDEGACSLSLSEEREDSGFFINKYTTDSSEMMVLMPGDGTDKDGGSDSVITVTDFKEIPGTGGYTTLVANIVSRPVTNAKSDSHKSEDGTKASGAGKGAGKVSALSRVKKNKCAEKVEKSGAGVSKENHLEKDRAGTDENEKARVEGQPSDASLSTCENPCKPKQVRAEESCPAASYKVSSPVLLETVQNAERGNEGGGKAEDSPATSLATGTNAKDVKADGCGYNRCFGNIFSKRGQGQQGLDGSEFKAKKQQEAVTVTAQKKKSAGWKSSTWEKTRRALSFTNEASKDGWEIREDKMSSLASYFCAAEKATGLPQLEGSKVNNESLSRPELDRNQSGHPRLNIKALEDLFLARSKIFSRKWYPDEEKKIKLQREVCQDRSGLKDAINVQSDASDHASSNTGDQKEKETPGEEMQGPVLTSKVRRRSMVEMGALSFSADGNEALGSGRSYSNISLDWETLPEPLGSQPRLECNTIISPSSVTSRL</sequence>
<keyword evidence="3" id="KW-1185">Reference proteome</keyword>
<feature type="region of interest" description="Disordered" evidence="1">
    <location>
        <begin position="400"/>
        <end position="436"/>
    </location>
</feature>
<evidence type="ECO:0000313" key="2">
    <source>
        <dbReference type="EMBL" id="GFO28918.1"/>
    </source>
</evidence>
<feature type="region of interest" description="Disordered" evidence="1">
    <location>
        <begin position="1"/>
        <end position="23"/>
    </location>
</feature>
<dbReference type="AlphaFoldDB" id="A0AAV4CD74"/>
<gene>
    <name evidence="2" type="ORF">PoB_005542300</name>
</gene>
<feature type="compositionally biased region" description="Polar residues" evidence="1">
    <location>
        <begin position="401"/>
        <end position="415"/>
    </location>
</feature>
<proteinExistence type="predicted"/>
<evidence type="ECO:0000313" key="3">
    <source>
        <dbReference type="Proteomes" id="UP000735302"/>
    </source>
</evidence>
<accession>A0AAV4CD74</accession>
<evidence type="ECO:0000256" key="1">
    <source>
        <dbReference type="SAM" id="MobiDB-lite"/>
    </source>
</evidence>
<feature type="compositionally biased region" description="Polar residues" evidence="1">
    <location>
        <begin position="1"/>
        <end position="11"/>
    </location>
</feature>
<feature type="compositionally biased region" description="Basic and acidic residues" evidence="1">
    <location>
        <begin position="93"/>
        <end position="102"/>
    </location>
</feature>
<protein>
    <submittedName>
        <fullName evidence="2">Uncharacterized protein</fullName>
    </submittedName>
</protein>
<comment type="caution">
    <text evidence="2">The sequence shown here is derived from an EMBL/GenBank/DDBJ whole genome shotgun (WGS) entry which is preliminary data.</text>
</comment>
<dbReference type="EMBL" id="BLXT01006100">
    <property type="protein sequence ID" value="GFO28918.1"/>
    <property type="molecule type" value="Genomic_DNA"/>
</dbReference>
<feature type="region of interest" description="Disordered" evidence="1">
    <location>
        <begin position="329"/>
        <end position="353"/>
    </location>
</feature>
<name>A0AAV4CD74_9GAST</name>
<feature type="region of interest" description="Disordered" evidence="1">
    <location>
        <begin position="198"/>
        <end position="225"/>
    </location>
</feature>